<feature type="compositionally biased region" description="Low complexity" evidence="1">
    <location>
        <begin position="233"/>
        <end position="260"/>
    </location>
</feature>
<keyword evidence="4" id="KW-1185">Reference proteome</keyword>
<sequence>MASIGSDIRRASVHTMNSAGRSKIAILVVFLACSIFDIVCAVICYLHKEYHTMIILLVIFVIFFTMAIVCLCVSSSNRRVKYRTQRRPPPYQFRTIRHGAGSVFTLTPSMMYNGGMPPLPSMRPPNYNESAEIENDRITNNSNAPPAYEQTNPDNRNIASFSPPPHYMPRNARQRSTQELSIIMDGEDTEMPAAIRETPRRRRSTSRPRNLTRLFLNRFDARSSSASSPQLTSVVSFDPSAPSAVSVPAESSAPLETSIPSASSVSSESLASSVSSAPTHSSGLPAPIASSGASTPAASSALINTVFRSSSSVRLAAIASSDLSGSVKLSSRTRSSASYSSAGPLTSGASCTFIDCTRAEPTHFTVSEISQNGGLWESTRTVRYDSSDYDMYRKRRDQNVWNHRF</sequence>
<dbReference type="OrthoDB" id="5849124at2759"/>
<feature type="transmembrane region" description="Helical" evidence="2">
    <location>
        <begin position="54"/>
        <end position="73"/>
    </location>
</feature>
<evidence type="ECO:0000313" key="3">
    <source>
        <dbReference type="EMBL" id="CAB3410222.1"/>
    </source>
</evidence>
<feature type="compositionally biased region" description="Polar residues" evidence="1">
    <location>
        <begin position="138"/>
        <end position="160"/>
    </location>
</feature>
<reference evidence="3 4" key="1">
    <citation type="submission" date="2020-04" db="EMBL/GenBank/DDBJ databases">
        <authorList>
            <person name="Laetsch R D."/>
            <person name="Stevens L."/>
            <person name="Kumar S."/>
            <person name="Blaxter L. M."/>
        </authorList>
    </citation>
    <scope>NUCLEOTIDE SEQUENCE [LARGE SCALE GENOMIC DNA]</scope>
</reference>
<accession>A0A8S1F8V9</accession>
<keyword evidence="2" id="KW-0812">Transmembrane</keyword>
<proteinExistence type="predicted"/>
<dbReference type="AlphaFoldDB" id="A0A8S1F8V9"/>
<feature type="region of interest" description="Disordered" evidence="1">
    <location>
        <begin position="137"/>
        <end position="209"/>
    </location>
</feature>
<evidence type="ECO:0000313" key="4">
    <source>
        <dbReference type="Proteomes" id="UP000494206"/>
    </source>
</evidence>
<evidence type="ECO:0000256" key="1">
    <source>
        <dbReference type="SAM" id="MobiDB-lite"/>
    </source>
</evidence>
<dbReference type="EMBL" id="CADEPM010000010">
    <property type="protein sequence ID" value="CAB3410222.1"/>
    <property type="molecule type" value="Genomic_DNA"/>
</dbReference>
<keyword evidence="2" id="KW-1133">Transmembrane helix</keyword>
<organism evidence="3 4">
    <name type="scientific">Caenorhabditis bovis</name>
    <dbReference type="NCBI Taxonomy" id="2654633"/>
    <lineage>
        <taxon>Eukaryota</taxon>
        <taxon>Metazoa</taxon>
        <taxon>Ecdysozoa</taxon>
        <taxon>Nematoda</taxon>
        <taxon>Chromadorea</taxon>
        <taxon>Rhabditida</taxon>
        <taxon>Rhabditina</taxon>
        <taxon>Rhabditomorpha</taxon>
        <taxon>Rhabditoidea</taxon>
        <taxon>Rhabditidae</taxon>
        <taxon>Peloderinae</taxon>
        <taxon>Caenorhabditis</taxon>
    </lineage>
</organism>
<dbReference type="Proteomes" id="UP000494206">
    <property type="component" value="Unassembled WGS sequence"/>
</dbReference>
<evidence type="ECO:0000256" key="2">
    <source>
        <dbReference type="SAM" id="Phobius"/>
    </source>
</evidence>
<keyword evidence="2" id="KW-0472">Membrane</keyword>
<gene>
    <name evidence="3" type="ORF">CBOVIS_LOCUS11776</name>
</gene>
<name>A0A8S1F8V9_9PELO</name>
<protein>
    <submittedName>
        <fullName evidence="3">Uncharacterized protein</fullName>
    </submittedName>
</protein>
<feature type="transmembrane region" description="Helical" evidence="2">
    <location>
        <begin position="24"/>
        <end position="48"/>
    </location>
</feature>
<feature type="region of interest" description="Disordered" evidence="1">
    <location>
        <begin position="227"/>
        <end position="260"/>
    </location>
</feature>
<comment type="caution">
    <text evidence="3">The sequence shown here is derived from an EMBL/GenBank/DDBJ whole genome shotgun (WGS) entry which is preliminary data.</text>
</comment>